<keyword evidence="3" id="KW-1185">Reference proteome</keyword>
<feature type="chain" id="PRO_5043887426" evidence="1">
    <location>
        <begin position="19"/>
        <end position="78"/>
    </location>
</feature>
<dbReference type="EMBL" id="BPLR01000690">
    <property type="protein sequence ID" value="GIY96677.1"/>
    <property type="molecule type" value="Genomic_DNA"/>
</dbReference>
<accession>A0AAV4XPU6</accession>
<keyword evidence="1" id="KW-0732">Signal</keyword>
<comment type="caution">
    <text evidence="2">The sequence shown here is derived from an EMBL/GenBank/DDBJ whole genome shotgun (WGS) entry which is preliminary data.</text>
</comment>
<proteinExistence type="predicted"/>
<protein>
    <submittedName>
        <fullName evidence="2">Uncharacterized protein</fullName>
    </submittedName>
</protein>
<organism evidence="2 3">
    <name type="scientific">Caerostris extrusa</name>
    <name type="common">Bark spider</name>
    <name type="synonym">Caerostris bankana</name>
    <dbReference type="NCBI Taxonomy" id="172846"/>
    <lineage>
        <taxon>Eukaryota</taxon>
        <taxon>Metazoa</taxon>
        <taxon>Ecdysozoa</taxon>
        <taxon>Arthropoda</taxon>
        <taxon>Chelicerata</taxon>
        <taxon>Arachnida</taxon>
        <taxon>Araneae</taxon>
        <taxon>Araneomorphae</taxon>
        <taxon>Entelegynae</taxon>
        <taxon>Araneoidea</taxon>
        <taxon>Araneidae</taxon>
        <taxon>Caerostris</taxon>
    </lineage>
</organism>
<name>A0AAV4XPU6_CAEEX</name>
<evidence type="ECO:0000313" key="3">
    <source>
        <dbReference type="Proteomes" id="UP001054945"/>
    </source>
</evidence>
<evidence type="ECO:0000313" key="2">
    <source>
        <dbReference type="EMBL" id="GIY96677.1"/>
    </source>
</evidence>
<gene>
    <name evidence="2" type="ORF">CEXT_281661</name>
</gene>
<reference evidence="2 3" key="1">
    <citation type="submission" date="2021-06" db="EMBL/GenBank/DDBJ databases">
        <title>Caerostris extrusa draft genome.</title>
        <authorList>
            <person name="Kono N."/>
            <person name="Arakawa K."/>
        </authorList>
    </citation>
    <scope>NUCLEOTIDE SEQUENCE [LARGE SCALE GENOMIC DNA]</scope>
</reference>
<dbReference type="AlphaFoldDB" id="A0AAV4XPU6"/>
<sequence>MQVGLALFLSLMVPYFLSSTGRSLSERVSHVLQTNPSYLRFNGQYDSTEKVEVGGEKKRRSMWRSFIELTKNVLTFLY</sequence>
<dbReference type="Proteomes" id="UP001054945">
    <property type="component" value="Unassembled WGS sequence"/>
</dbReference>
<evidence type="ECO:0000256" key="1">
    <source>
        <dbReference type="SAM" id="SignalP"/>
    </source>
</evidence>
<feature type="signal peptide" evidence="1">
    <location>
        <begin position="1"/>
        <end position="18"/>
    </location>
</feature>